<accession>A0ABZ3IEL9</accession>
<sequence length="49" mass="5401">MGYGYGGFSPFGMIFVIIYGVVVVYALMQLTGINKALQRIASALERKQE</sequence>
<evidence type="ECO:0000313" key="2">
    <source>
        <dbReference type="EMBL" id="XFO64119.1"/>
    </source>
</evidence>
<evidence type="ECO:0000256" key="1">
    <source>
        <dbReference type="SAM" id="Phobius"/>
    </source>
</evidence>
<keyword evidence="3" id="KW-1185">Reference proteome</keyword>
<name>A0ABZ3IEL9_9FIRM</name>
<organism evidence="2 3">
    <name type="scientific">Sporomusa silvacetica DSM 10669</name>
    <dbReference type="NCBI Taxonomy" id="1123289"/>
    <lineage>
        <taxon>Bacteria</taxon>
        <taxon>Bacillati</taxon>
        <taxon>Bacillota</taxon>
        <taxon>Negativicutes</taxon>
        <taxon>Selenomonadales</taxon>
        <taxon>Sporomusaceae</taxon>
        <taxon>Sporomusa</taxon>
    </lineage>
</organism>
<gene>
    <name evidence="2" type="ORF">SPSIL_002090</name>
</gene>
<protein>
    <recommendedName>
        <fullName evidence="4">CcmD family protein</fullName>
    </recommendedName>
</protein>
<keyword evidence="1" id="KW-1133">Transmembrane helix</keyword>
<dbReference type="EMBL" id="CP155573">
    <property type="protein sequence ID" value="XFO64119.1"/>
    <property type="molecule type" value="Genomic_DNA"/>
</dbReference>
<evidence type="ECO:0008006" key="4">
    <source>
        <dbReference type="Google" id="ProtNLM"/>
    </source>
</evidence>
<keyword evidence="1" id="KW-0812">Transmembrane</keyword>
<keyword evidence="1" id="KW-0472">Membrane</keyword>
<proteinExistence type="predicted"/>
<reference evidence="2" key="1">
    <citation type="submission" date="2024-05" db="EMBL/GenBank/DDBJ databases">
        <title>Isolation and characterization of Sporomusa carbonis sp. nov., a carboxydotrophic hydrogenogen in the genus of Sporomusa isolated from a charcoal burning pile.</title>
        <authorList>
            <person name="Boeer T."/>
            <person name="Rosenbaum F."/>
            <person name="Eysell L."/>
            <person name="Mueller V."/>
            <person name="Daniel R."/>
            <person name="Poehlein A."/>
        </authorList>
    </citation>
    <scope>NUCLEOTIDE SEQUENCE [LARGE SCALE GENOMIC DNA]</scope>
    <source>
        <strain evidence="2">DSM 10669</strain>
    </source>
</reference>
<evidence type="ECO:0000313" key="3">
    <source>
        <dbReference type="Proteomes" id="UP000216752"/>
    </source>
</evidence>
<dbReference type="Proteomes" id="UP000216752">
    <property type="component" value="Chromosome"/>
</dbReference>
<feature type="transmembrane region" description="Helical" evidence="1">
    <location>
        <begin position="6"/>
        <end position="28"/>
    </location>
</feature>